<keyword evidence="1" id="KW-0175">Coiled coil</keyword>
<protein>
    <submittedName>
        <fullName evidence="2">Uncharacterized protein</fullName>
    </submittedName>
</protein>
<accession>A0AAW1G9D9</accession>
<keyword evidence="3" id="KW-1185">Reference proteome</keyword>
<reference evidence="2 3" key="1">
    <citation type="journal article" date="2024" name="BMC Genomics">
        <title>De novo assembly and annotation of Popillia japonica's genome with initial clues to its potential as an invasive pest.</title>
        <authorList>
            <person name="Cucini C."/>
            <person name="Boschi S."/>
            <person name="Funari R."/>
            <person name="Cardaioli E."/>
            <person name="Iannotti N."/>
            <person name="Marturano G."/>
            <person name="Paoli F."/>
            <person name="Bruttini M."/>
            <person name="Carapelli A."/>
            <person name="Frati F."/>
            <person name="Nardi F."/>
        </authorList>
    </citation>
    <scope>NUCLEOTIDE SEQUENCE [LARGE SCALE GENOMIC DNA]</scope>
    <source>
        <strain evidence="2">DMR45628</strain>
    </source>
</reference>
<evidence type="ECO:0000313" key="2">
    <source>
        <dbReference type="EMBL" id="KAK9659810.1"/>
    </source>
</evidence>
<feature type="coiled-coil region" evidence="1">
    <location>
        <begin position="52"/>
        <end position="83"/>
    </location>
</feature>
<comment type="caution">
    <text evidence="2">The sequence shown here is derived from an EMBL/GenBank/DDBJ whole genome shotgun (WGS) entry which is preliminary data.</text>
</comment>
<gene>
    <name evidence="2" type="ORF">QE152_g41540</name>
</gene>
<dbReference type="AlphaFoldDB" id="A0AAW1G9D9"/>
<proteinExistence type="predicted"/>
<name>A0AAW1G9D9_POPJA</name>
<sequence length="120" mass="14305">MDGEKEEFIELINNTLKSYLSSCELDKKISTFEILSKISTFEILSEKIELSLNTLTQNYEAKIANLEKENIKLHARMNELEQYSRRNSIRLYMNELEQYSRRNSIRLYGVKEYQITCSYE</sequence>
<evidence type="ECO:0000256" key="1">
    <source>
        <dbReference type="SAM" id="Coils"/>
    </source>
</evidence>
<organism evidence="2 3">
    <name type="scientific">Popillia japonica</name>
    <name type="common">Japanese beetle</name>
    <dbReference type="NCBI Taxonomy" id="7064"/>
    <lineage>
        <taxon>Eukaryota</taxon>
        <taxon>Metazoa</taxon>
        <taxon>Ecdysozoa</taxon>
        <taxon>Arthropoda</taxon>
        <taxon>Hexapoda</taxon>
        <taxon>Insecta</taxon>
        <taxon>Pterygota</taxon>
        <taxon>Neoptera</taxon>
        <taxon>Endopterygota</taxon>
        <taxon>Coleoptera</taxon>
        <taxon>Polyphaga</taxon>
        <taxon>Scarabaeiformia</taxon>
        <taxon>Scarabaeidae</taxon>
        <taxon>Rutelinae</taxon>
        <taxon>Popillia</taxon>
    </lineage>
</organism>
<dbReference type="Proteomes" id="UP001458880">
    <property type="component" value="Unassembled WGS sequence"/>
</dbReference>
<dbReference type="EMBL" id="JASPKY010004850">
    <property type="protein sequence ID" value="KAK9659810.1"/>
    <property type="molecule type" value="Genomic_DNA"/>
</dbReference>
<evidence type="ECO:0000313" key="3">
    <source>
        <dbReference type="Proteomes" id="UP001458880"/>
    </source>
</evidence>